<comment type="caution">
    <text evidence="4">The sequence shown here is derived from an EMBL/GenBank/DDBJ whole genome shotgun (WGS) entry which is preliminary data.</text>
</comment>
<reference evidence="4 5" key="1">
    <citation type="submission" date="2024-03" db="EMBL/GenBank/DDBJ databases">
        <title>The Acrasis kona genome and developmental transcriptomes reveal deep origins of eukaryotic multicellular pathways.</title>
        <authorList>
            <person name="Sheikh S."/>
            <person name="Fu C.-J."/>
            <person name="Brown M.W."/>
            <person name="Baldauf S.L."/>
        </authorList>
    </citation>
    <scope>NUCLEOTIDE SEQUENCE [LARGE SCALE GENOMIC DNA]</scope>
    <source>
        <strain evidence="4 5">ATCC MYA-3509</strain>
    </source>
</reference>
<evidence type="ECO:0000259" key="2">
    <source>
        <dbReference type="SMART" id="SM01362"/>
    </source>
</evidence>
<dbReference type="AlphaFoldDB" id="A0AAW2YP91"/>
<accession>A0AAW2YP91</accession>
<evidence type="ECO:0000313" key="4">
    <source>
        <dbReference type="EMBL" id="KAL0479291.1"/>
    </source>
</evidence>
<evidence type="ECO:0000313" key="3">
    <source>
        <dbReference type="EMBL" id="KAL0478457.1"/>
    </source>
</evidence>
<feature type="region of interest" description="Disordered" evidence="1">
    <location>
        <begin position="111"/>
        <end position="153"/>
    </location>
</feature>
<feature type="compositionally biased region" description="Acidic residues" evidence="1">
    <location>
        <begin position="184"/>
        <end position="193"/>
    </location>
</feature>
<dbReference type="PANTHER" id="PTHR12858">
    <property type="entry name" value="RIBOSOME BIOGENESIS PROTEIN"/>
    <property type="match status" value="1"/>
</dbReference>
<dbReference type="GO" id="GO:0000462">
    <property type="term" value="P:maturation of SSU-rRNA from tricistronic rRNA transcript (SSU-rRNA, 5.8S rRNA, LSU-rRNA)"/>
    <property type="evidence" value="ECO:0007669"/>
    <property type="project" value="TreeGrafter"/>
</dbReference>
<feature type="region of interest" description="Disordered" evidence="1">
    <location>
        <begin position="175"/>
        <end position="200"/>
    </location>
</feature>
<protein>
    <submittedName>
        <fullName evidence="4">Ribosome biogenesis protein BMS1</fullName>
    </submittedName>
</protein>
<dbReference type="GO" id="GO:0000479">
    <property type="term" value="P:endonucleolytic cleavage of tricistronic rRNA transcript (SSU-rRNA, 5.8S rRNA, LSU-rRNA)"/>
    <property type="evidence" value="ECO:0007669"/>
    <property type="project" value="TreeGrafter"/>
</dbReference>
<dbReference type="EMBL" id="JAOPGA020000399">
    <property type="protein sequence ID" value="KAL0478457.1"/>
    <property type="molecule type" value="Genomic_DNA"/>
</dbReference>
<keyword evidence="5" id="KW-1185">Reference proteome</keyword>
<proteinExistence type="predicted"/>
<feature type="compositionally biased region" description="Basic and acidic residues" evidence="1">
    <location>
        <begin position="604"/>
        <end position="621"/>
    </location>
</feature>
<dbReference type="GO" id="GO:0005525">
    <property type="term" value="F:GTP binding"/>
    <property type="evidence" value="ECO:0007669"/>
    <property type="project" value="TreeGrafter"/>
</dbReference>
<dbReference type="SMART" id="SM01362">
    <property type="entry name" value="DUF663"/>
    <property type="match status" value="1"/>
</dbReference>
<dbReference type="Pfam" id="PF04950">
    <property type="entry name" value="RIBIOP_C"/>
    <property type="match status" value="1"/>
</dbReference>
<dbReference type="Proteomes" id="UP001431209">
    <property type="component" value="Unassembled WGS sequence"/>
</dbReference>
<gene>
    <name evidence="3" type="ORF">AKO1_000419</name>
    <name evidence="4" type="ORF">AKO1_008109</name>
</gene>
<dbReference type="GO" id="GO:0034511">
    <property type="term" value="F:U3 snoRNA binding"/>
    <property type="evidence" value="ECO:0007669"/>
    <property type="project" value="TreeGrafter"/>
</dbReference>
<organism evidence="4 5">
    <name type="scientific">Acrasis kona</name>
    <dbReference type="NCBI Taxonomy" id="1008807"/>
    <lineage>
        <taxon>Eukaryota</taxon>
        <taxon>Discoba</taxon>
        <taxon>Heterolobosea</taxon>
        <taxon>Tetramitia</taxon>
        <taxon>Eutetramitia</taxon>
        <taxon>Acrasidae</taxon>
        <taxon>Acrasis</taxon>
    </lineage>
</organism>
<dbReference type="InterPro" id="IPR039761">
    <property type="entry name" value="Bms1/Tsr1"/>
</dbReference>
<feature type="region of interest" description="Disordered" evidence="1">
    <location>
        <begin position="604"/>
        <end position="649"/>
    </location>
</feature>
<evidence type="ECO:0000313" key="5">
    <source>
        <dbReference type="Proteomes" id="UP001431209"/>
    </source>
</evidence>
<dbReference type="InterPro" id="IPR007034">
    <property type="entry name" value="BMS1_TSR1_C"/>
</dbReference>
<dbReference type="PANTHER" id="PTHR12858:SF2">
    <property type="entry name" value="RIBOSOME BIOGENESIS PROTEIN BMS1 HOMOLOG"/>
    <property type="match status" value="1"/>
</dbReference>
<feature type="domain" description="Ribosome biogenesis protein BMS1/TSR1 C-terminal" evidence="2">
    <location>
        <begin position="154"/>
        <end position="462"/>
    </location>
</feature>
<dbReference type="GO" id="GO:0003924">
    <property type="term" value="F:GTPase activity"/>
    <property type="evidence" value="ECO:0007669"/>
    <property type="project" value="TreeGrafter"/>
</dbReference>
<sequence>MGLGSANWKNDLSKKATLNYHNASTSLHDLVYGDQSKSNQPFNDTFIKEDDDDMDLLNFKKQITKRNKQTKTLIDDQEDYTRVQYEPDHITNDWDDAEFRETIRNKFVTGDWSTRRSAKKPSDGDDPSSDPNDENDQEAEEEEEEGMDEKGFVDLEQTESDQLRQLKILKKQSFDQDFDTKQDEQDEEQDEESSITPFMSVENMIKAQRADDPQTILNKTEFASLSQQEREQIEGFAPGTYVRVLLYSFPCEFMQNANYKSPIICGALHSEESRMGFIKIRLKRHRWFPRTLKNRDPLVFSIGWRRFQSIPTYCVQDANNRHRMVKYTPEHMHCIACIWGPFVPQNTGVVAFQSLADGISNFRISATGYTMEMDRDFNIVKKLKLTGTPYKILKNTAFITGMFNSELEVSKFEGAQLRTVSGIRGQVKRIVKTQARSGDFRATFEDKLLKSDIVFLRTWYPIELTKLYNPVFNHLSTSWCGMRTVGQLRKIYSIPNDAINNRDSMMVDRASAPRSSVGHDLVFIPKPNLLKTLPFQEQHKKVVEQTGLTDDLSQYLNEENAGLTELTTALLSDREVKRVNELRKLKAIDEDRKKTIRMEELKSKMKEMKNSVKDVREDKKKKNENRKRKYIKDELNRVKRARYMPADSK</sequence>
<dbReference type="EMBL" id="JAOPGA020000529">
    <property type="protein sequence ID" value="KAL0479291.1"/>
    <property type="molecule type" value="Genomic_DNA"/>
</dbReference>
<evidence type="ECO:0000256" key="1">
    <source>
        <dbReference type="SAM" id="MobiDB-lite"/>
    </source>
</evidence>
<dbReference type="GO" id="GO:0030686">
    <property type="term" value="C:90S preribosome"/>
    <property type="evidence" value="ECO:0007669"/>
    <property type="project" value="TreeGrafter"/>
</dbReference>
<feature type="compositionally biased region" description="Acidic residues" evidence="1">
    <location>
        <begin position="124"/>
        <end position="147"/>
    </location>
</feature>
<name>A0AAW2YP91_9EUKA</name>
<feature type="region of interest" description="Disordered" evidence="1">
    <location>
        <begin position="32"/>
        <end position="51"/>
    </location>
</feature>